<sequence length="47" mass="5726">MKCPLQWVVCGRNKFHNQYFRFYHDIKQIMPTIYGNKIARRMNSPHG</sequence>
<evidence type="ECO:0000313" key="1">
    <source>
        <dbReference type="EMBL" id="ACD56811.1"/>
    </source>
</evidence>
<gene>
    <name evidence="1" type="ordered locus">PXO_05422</name>
</gene>
<dbReference type="AlphaFoldDB" id="A0A0K0GFP7"/>
<name>A0A0K0GFP7_XANOP</name>
<dbReference type="EMBL" id="CP000967">
    <property type="protein sequence ID" value="ACD56811.1"/>
    <property type="molecule type" value="Genomic_DNA"/>
</dbReference>
<reference evidence="1 2" key="1">
    <citation type="journal article" date="2008" name="BMC Genomics">
        <title>Genome sequence and rapid evolution of the rice pathogen Xanthomonas oryzae pv. oryzae PXO99A.</title>
        <authorList>
            <person name="Salzberg S.L."/>
            <person name="Sommer D.D."/>
            <person name="Schatz M.C."/>
            <person name="Phillippy A.M."/>
            <person name="Rabinowicz P.D."/>
            <person name="Tsuge S."/>
            <person name="Furutani A."/>
            <person name="Ochiai H."/>
            <person name="Delcher A.L."/>
            <person name="Kelley D."/>
            <person name="Madupu R."/>
            <person name="Puiu D."/>
            <person name="Radune D."/>
            <person name="Shumway M."/>
            <person name="Trapnell C."/>
            <person name="Aparna G."/>
            <person name="Jha G."/>
            <person name="Pandey A."/>
            <person name="Patil P.B."/>
            <person name="Ishihara H."/>
            <person name="Meyer D.F."/>
            <person name="Szurek B."/>
            <person name="Verdier V."/>
            <person name="Koebnik R."/>
            <person name="Dow J.M."/>
            <person name="Ryan R.P."/>
            <person name="Hirata H."/>
            <person name="Tsuyumu S."/>
            <person name="Won Lee S."/>
            <person name="Seo Y.S."/>
            <person name="Sriariyanum M."/>
            <person name="Ronald P.C."/>
            <person name="Sonti R.V."/>
            <person name="Van Sluys M.A."/>
            <person name="Leach J.E."/>
            <person name="White F.F."/>
            <person name="Bogdanove A.J."/>
        </authorList>
    </citation>
    <scope>NUCLEOTIDE SEQUENCE [LARGE SCALE GENOMIC DNA]</scope>
    <source>
        <strain evidence="1 2">PXO99A</strain>
    </source>
</reference>
<dbReference type="Proteomes" id="UP000001740">
    <property type="component" value="Chromosome"/>
</dbReference>
<accession>A0A0K0GFP7</accession>
<dbReference type="KEGG" id="xop:PXO_05422"/>
<protein>
    <submittedName>
        <fullName evidence="1">Uncharacterized protein</fullName>
    </submittedName>
</protein>
<proteinExistence type="predicted"/>
<evidence type="ECO:0000313" key="2">
    <source>
        <dbReference type="Proteomes" id="UP000001740"/>
    </source>
</evidence>
<organism evidence="1 2">
    <name type="scientific">Xanthomonas oryzae pv. oryzae (strain PXO99A)</name>
    <dbReference type="NCBI Taxonomy" id="360094"/>
    <lineage>
        <taxon>Bacteria</taxon>
        <taxon>Pseudomonadati</taxon>
        <taxon>Pseudomonadota</taxon>
        <taxon>Gammaproteobacteria</taxon>
        <taxon>Lysobacterales</taxon>
        <taxon>Lysobacteraceae</taxon>
        <taxon>Xanthomonas</taxon>
    </lineage>
</organism>
<dbReference type="HOGENOM" id="CLU_3174813_0_0_6"/>